<dbReference type="Pfam" id="PF00528">
    <property type="entry name" value="BPD_transp_1"/>
    <property type="match status" value="1"/>
</dbReference>
<dbReference type="PROSITE" id="PS50928">
    <property type="entry name" value="ABC_TM1"/>
    <property type="match status" value="1"/>
</dbReference>
<comment type="similarity">
    <text evidence="7">Belongs to the binding-protein-dependent transport system permease family.</text>
</comment>
<protein>
    <submittedName>
        <fullName evidence="9">Protein LplB</fullName>
    </submittedName>
</protein>
<dbReference type="GO" id="GO:0055085">
    <property type="term" value="P:transmembrane transport"/>
    <property type="evidence" value="ECO:0007669"/>
    <property type="project" value="InterPro"/>
</dbReference>
<evidence type="ECO:0000256" key="4">
    <source>
        <dbReference type="ARBA" id="ARBA00022692"/>
    </source>
</evidence>
<reference evidence="9 10" key="2">
    <citation type="journal article" date="2013" name="PLoS ONE">
        <title>INDIGO - INtegrated Data Warehouse of MIcrobial GenOmes with Examples from the Red Sea Extremophiles.</title>
        <authorList>
            <person name="Alam I."/>
            <person name="Antunes A."/>
            <person name="Kamau A.A."/>
            <person name="Ba Alawi W."/>
            <person name="Kalkatawi M."/>
            <person name="Stingl U."/>
            <person name="Bajic V.B."/>
        </authorList>
    </citation>
    <scope>NUCLEOTIDE SEQUENCE [LARGE SCALE GENOMIC DNA]</scope>
    <source>
        <strain evidence="9 10">SSD-17B</strain>
    </source>
</reference>
<feature type="domain" description="ABC transmembrane type-1" evidence="8">
    <location>
        <begin position="98"/>
        <end position="316"/>
    </location>
</feature>
<evidence type="ECO:0000313" key="9">
    <source>
        <dbReference type="EMBL" id="ERJ13652.1"/>
    </source>
</evidence>
<keyword evidence="5 7" id="KW-1133">Transmembrane helix</keyword>
<dbReference type="Gene3D" id="1.10.3720.10">
    <property type="entry name" value="MetI-like"/>
    <property type="match status" value="1"/>
</dbReference>
<sequence>MEQMNVKQNGEYDNNQSKKAKRKTGFRKYLDLYPFLIPAMIFALIFAYIPMAGISIAFKDYKLFYGLGDPILAFKLSRWVGLEHFITLFNSEKFFEVLTNTLIISVYKIVFLFPIPVVIAILITEAKNKLFNRSIQTVMYLPHFISWAVVAGLFMTFLAPFGSVNNFLIKIGLMSSDNPIKWFQDTGVFRGVLVASAGWKEIGWSAIVYIAAITAINPTLYEAAKIDGASKLQQIWHITIPGITSTMAVLFVIRLGYLMEAGFEQIIVMYNSTVYEVADIIGTYVYREGLGGGEYSFTTAVGLFNSVVALVLVLSGNYLMRKYFDKGIW</sequence>
<keyword evidence="10" id="KW-1185">Reference proteome</keyword>
<gene>
    <name evidence="9" type="primary">lplB</name>
    <name evidence="9" type="ORF">HLPCO_000318</name>
</gene>
<evidence type="ECO:0000259" key="8">
    <source>
        <dbReference type="PROSITE" id="PS50928"/>
    </source>
</evidence>
<proteinExistence type="inferred from homology"/>
<feature type="transmembrane region" description="Helical" evidence="7">
    <location>
        <begin position="202"/>
        <end position="223"/>
    </location>
</feature>
<organism evidence="9 10">
    <name type="scientific">Haloplasma contractile SSD-17B</name>
    <dbReference type="NCBI Taxonomy" id="1033810"/>
    <lineage>
        <taxon>Bacteria</taxon>
        <taxon>Bacillati</taxon>
        <taxon>Mycoplasmatota</taxon>
        <taxon>Mollicutes</taxon>
        <taxon>Haloplasmatales</taxon>
        <taxon>Haloplasmataceae</taxon>
        <taxon>Haloplasma</taxon>
    </lineage>
</organism>
<evidence type="ECO:0000256" key="7">
    <source>
        <dbReference type="RuleBase" id="RU363032"/>
    </source>
</evidence>
<evidence type="ECO:0000256" key="2">
    <source>
        <dbReference type="ARBA" id="ARBA00022448"/>
    </source>
</evidence>
<dbReference type="InParanoid" id="U2DZM4"/>
<dbReference type="FunCoup" id="U2DZM4">
    <property type="interactions" value="78"/>
</dbReference>
<dbReference type="RefSeq" id="WP_008826243.1">
    <property type="nucleotide sequence ID" value="NZ_AFNU02000001.1"/>
</dbReference>
<keyword evidence="4 7" id="KW-0812">Transmembrane</keyword>
<keyword evidence="2 7" id="KW-0813">Transport</keyword>
<dbReference type="InterPro" id="IPR000515">
    <property type="entry name" value="MetI-like"/>
</dbReference>
<evidence type="ECO:0000256" key="5">
    <source>
        <dbReference type="ARBA" id="ARBA00022989"/>
    </source>
</evidence>
<dbReference type="EMBL" id="AFNU02000001">
    <property type="protein sequence ID" value="ERJ13652.1"/>
    <property type="molecule type" value="Genomic_DNA"/>
</dbReference>
<comment type="caution">
    <text evidence="9">The sequence shown here is derived from an EMBL/GenBank/DDBJ whole genome shotgun (WGS) entry which is preliminary data.</text>
</comment>
<dbReference type="InterPro" id="IPR050809">
    <property type="entry name" value="UgpAE/MalFG_permease"/>
</dbReference>
<feature type="transmembrane region" description="Helical" evidence="7">
    <location>
        <begin position="295"/>
        <end position="319"/>
    </location>
</feature>
<dbReference type="STRING" id="1033810.HLPCO_000318"/>
<evidence type="ECO:0000256" key="6">
    <source>
        <dbReference type="ARBA" id="ARBA00023136"/>
    </source>
</evidence>
<accession>U2DZM4</accession>
<feature type="transmembrane region" description="Helical" evidence="7">
    <location>
        <begin position="102"/>
        <end position="123"/>
    </location>
</feature>
<dbReference type="AlphaFoldDB" id="U2DZM4"/>
<keyword evidence="3" id="KW-1003">Cell membrane</keyword>
<feature type="transmembrane region" description="Helical" evidence="7">
    <location>
        <begin position="32"/>
        <end position="58"/>
    </location>
</feature>
<reference evidence="9 10" key="1">
    <citation type="journal article" date="2011" name="J. Bacteriol.">
        <title>Genome sequence of Haloplasma contractile, an unusual contractile bacterium from a deep-sea anoxic brine lake.</title>
        <authorList>
            <person name="Antunes A."/>
            <person name="Alam I."/>
            <person name="El Dorry H."/>
            <person name="Siam R."/>
            <person name="Robertson A."/>
            <person name="Bajic V.B."/>
            <person name="Stingl U."/>
        </authorList>
    </citation>
    <scope>NUCLEOTIDE SEQUENCE [LARGE SCALE GENOMIC DNA]</scope>
    <source>
        <strain evidence="9 10">SSD-17B</strain>
    </source>
</reference>
<dbReference type="CDD" id="cd06261">
    <property type="entry name" value="TM_PBP2"/>
    <property type="match status" value="1"/>
</dbReference>
<name>U2DZM4_9MOLU</name>
<evidence type="ECO:0000256" key="3">
    <source>
        <dbReference type="ARBA" id="ARBA00022475"/>
    </source>
</evidence>
<feature type="transmembrane region" description="Helical" evidence="7">
    <location>
        <begin position="144"/>
        <end position="164"/>
    </location>
</feature>
<evidence type="ECO:0000313" key="10">
    <source>
        <dbReference type="Proteomes" id="UP000005707"/>
    </source>
</evidence>
<feature type="transmembrane region" description="Helical" evidence="7">
    <location>
        <begin position="235"/>
        <end position="257"/>
    </location>
</feature>
<dbReference type="eggNOG" id="COG4209">
    <property type="taxonomic scope" value="Bacteria"/>
</dbReference>
<keyword evidence="6 7" id="KW-0472">Membrane</keyword>
<dbReference type="SUPFAM" id="SSF161098">
    <property type="entry name" value="MetI-like"/>
    <property type="match status" value="1"/>
</dbReference>
<evidence type="ECO:0000256" key="1">
    <source>
        <dbReference type="ARBA" id="ARBA00004651"/>
    </source>
</evidence>
<dbReference type="InterPro" id="IPR035906">
    <property type="entry name" value="MetI-like_sf"/>
</dbReference>
<comment type="subcellular location">
    <subcellularLocation>
        <location evidence="1 7">Cell membrane</location>
        <topology evidence="1 7">Multi-pass membrane protein</topology>
    </subcellularLocation>
</comment>
<dbReference type="PANTHER" id="PTHR43227:SF11">
    <property type="entry name" value="BLL4140 PROTEIN"/>
    <property type="match status" value="1"/>
</dbReference>
<dbReference type="Proteomes" id="UP000005707">
    <property type="component" value="Unassembled WGS sequence"/>
</dbReference>
<dbReference type="PANTHER" id="PTHR43227">
    <property type="entry name" value="BLL4140 PROTEIN"/>
    <property type="match status" value="1"/>
</dbReference>
<dbReference type="GO" id="GO:0005886">
    <property type="term" value="C:plasma membrane"/>
    <property type="evidence" value="ECO:0007669"/>
    <property type="project" value="UniProtKB-SubCell"/>
</dbReference>